<evidence type="ECO:0000256" key="4">
    <source>
        <dbReference type="SAM" id="MobiDB-lite"/>
    </source>
</evidence>
<proteinExistence type="predicted"/>
<keyword evidence="2 3" id="KW-0040">ANK repeat</keyword>
<protein>
    <submittedName>
        <fullName evidence="5">Ankyrin repeat-containing domain protein</fullName>
    </submittedName>
</protein>
<feature type="repeat" description="ANK" evidence="3">
    <location>
        <begin position="449"/>
        <end position="481"/>
    </location>
</feature>
<feature type="region of interest" description="Disordered" evidence="4">
    <location>
        <begin position="59"/>
        <end position="81"/>
    </location>
</feature>
<accession>A0AAN7B2I3</accession>
<name>A0AAN7B2I3_9PEZI</name>
<comment type="caution">
    <text evidence="5">The sequence shown here is derived from an EMBL/GenBank/DDBJ whole genome shotgun (WGS) entry which is preliminary data.</text>
</comment>
<dbReference type="PROSITE" id="PS50297">
    <property type="entry name" value="ANK_REP_REGION"/>
    <property type="match status" value="2"/>
</dbReference>
<organism evidence="5 6">
    <name type="scientific">Rhypophila decipiens</name>
    <dbReference type="NCBI Taxonomy" id="261697"/>
    <lineage>
        <taxon>Eukaryota</taxon>
        <taxon>Fungi</taxon>
        <taxon>Dikarya</taxon>
        <taxon>Ascomycota</taxon>
        <taxon>Pezizomycotina</taxon>
        <taxon>Sordariomycetes</taxon>
        <taxon>Sordariomycetidae</taxon>
        <taxon>Sordariales</taxon>
        <taxon>Naviculisporaceae</taxon>
        <taxon>Rhypophila</taxon>
    </lineage>
</organism>
<dbReference type="SMART" id="SM00248">
    <property type="entry name" value="ANK"/>
    <property type="match status" value="7"/>
</dbReference>
<evidence type="ECO:0000256" key="3">
    <source>
        <dbReference type="PROSITE-ProRule" id="PRU00023"/>
    </source>
</evidence>
<dbReference type="Pfam" id="PF12796">
    <property type="entry name" value="Ank_2"/>
    <property type="match status" value="2"/>
</dbReference>
<sequence length="700" mass="77415">MDPLSVTAGVMGILDVVSKLGKFVHQVSKDFQFADEDLNTAREHALLLRDEINALKSQQRSSYQSQPLKSAKTKCETEETPPPYLTMEEAAIQQAVSTACHLLEGIEATLPLRAEPKTWRTKARWALKDKKLIQELQGRLQSVESTLQGIMSMEQLRLSRLIYSMLLQQQATIDKIERGEMPSQPIVQMAVIGQLDARSPLVRIQAHLSEIDKRLQEKAAADSSTSSNKGTARSITQPSKYSPRTSRLDKWGFSAHIVAIPGPKNINYRAAVHVAFLGKMYAVQLRVSTPGGFQFSFNDTALHVHNIVANDSEMAIACRTGNFDRARILLTNNLAHGSDVTAAGWPMLDFAVESGSARLVRLLLDHGANPNFSYGDHNMTALQASFLRNKLDIARILLSKGADVEHIDSDGYSVLSYLWIVDSKQHNSTSFMRLLLANNFSEANASDERGWTPFHRAAAIGTPEDVKNFLLLGSSLDQRAEWYGWTALFFAASHDNVETFLTIVGESGAGVYKTLDGDGWNLLHCCVYFGAPQVMRLVLRHGGLDINQKTFPAPLPEDPELSYRELTASNIALYIGPDRYRMFMDALVDTGKDEYLEDGAEAFWDAPDPDNLGRPDGGLAADADRKEGRAGAAQIYGAEDVDDRWTLLHWASYNGSPKIKRLLLLKGVAPEHLEAIKLEDNPTLLPVSPFEGRDIPALTS</sequence>
<dbReference type="AlphaFoldDB" id="A0AAN7B2I3"/>
<feature type="compositionally biased region" description="Polar residues" evidence="4">
    <location>
        <begin position="222"/>
        <end position="244"/>
    </location>
</feature>
<feature type="compositionally biased region" description="Polar residues" evidence="4">
    <location>
        <begin position="59"/>
        <end position="68"/>
    </location>
</feature>
<evidence type="ECO:0000256" key="1">
    <source>
        <dbReference type="ARBA" id="ARBA00022737"/>
    </source>
</evidence>
<dbReference type="PROSITE" id="PS50088">
    <property type="entry name" value="ANK_REPEAT"/>
    <property type="match status" value="3"/>
</dbReference>
<dbReference type="Proteomes" id="UP001301769">
    <property type="component" value="Unassembled WGS sequence"/>
</dbReference>
<dbReference type="SUPFAM" id="SSF48403">
    <property type="entry name" value="Ankyrin repeat"/>
    <property type="match status" value="1"/>
</dbReference>
<gene>
    <name evidence="5" type="ORF">QBC37DRAFT_92875</name>
</gene>
<dbReference type="InterPro" id="IPR036770">
    <property type="entry name" value="Ankyrin_rpt-contain_sf"/>
</dbReference>
<evidence type="ECO:0000256" key="2">
    <source>
        <dbReference type="ARBA" id="ARBA00023043"/>
    </source>
</evidence>
<dbReference type="InterPro" id="IPR002110">
    <property type="entry name" value="Ankyrin_rpt"/>
</dbReference>
<dbReference type="PANTHER" id="PTHR24198">
    <property type="entry name" value="ANKYRIN REPEAT AND PROTEIN KINASE DOMAIN-CONTAINING PROTEIN"/>
    <property type="match status" value="1"/>
</dbReference>
<feature type="repeat" description="ANK" evidence="3">
    <location>
        <begin position="343"/>
        <end position="375"/>
    </location>
</feature>
<dbReference type="PANTHER" id="PTHR24198:SF165">
    <property type="entry name" value="ANKYRIN REPEAT-CONTAINING PROTEIN-RELATED"/>
    <property type="match status" value="1"/>
</dbReference>
<evidence type="ECO:0000313" key="5">
    <source>
        <dbReference type="EMBL" id="KAK4207532.1"/>
    </source>
</evidence>
<keyword evidence="6" id="KW-1185">Reference proteome</keyword>
<dbReference type="EMBL" id="MU858289">
    <property type="protein sequence ID" value="KAK4207532.1"/>
    <property type="molecule type" value="Genomic_DNA"/>
</dbReference>
<reference evidence="5" key="1">
    <citation type="journal article" date="2023" name="Mol. Phylogenet. Evol.">
        <title>Genome-scale phylogeny and comparative genomics of the fungal order Sordariales.</title>
        <authorList>
            <person name="Hensen N."/>
            <person name="Bonometti L."/>
            <person name="Westerberg I."/>
            <person name="Brannstrom I.O."/>
            <person name="Guillou S."/>
            <person name="Cros-Aarteil S."/>
            <person name="Calhoun S."/>
            <person name="Haridas S."/>
            <person name="Kuo A."/>
            <person name="Mondo S."/>
            <person name="Pangilinan J."/>
            <person name="Riley R."/>
            <person name="LaButti K."/>
            <person name="Andreopoulos B."/>
            <person name="Lipzen A."/>
            <person name="Chen C."/>
            <person name="Yan M."/>
            <person name="Daum C."/>
            <person name="Ng V."/>
            <person name="Clum A."/>
            <person name="Steindorff A."/>
            <person name="Ohm R.A."/>
            <person name="Martin F."/>
            <person name="Silar P."/>
            <person name="Natvig D.O."/>
            <person name="Lalanne C."/>
            <person name="Gautier V."/>
            <person name="Ament-Velasquez S.L."/>
            <person name="Kruys A."/>
            <person name="Hutchinson M.I."/>
            <person name="Powell A.J."/>
            <person name="Barry K."/>
            <person name="Miller A.N."/>
            <person name="Grigoriev I.V."/>
            <person name="Debuchy R."/>
            <person name="Gladieux P."/>
            <person name="Hiltunen Thoren M."/>
            <person name="Johannesson H."/>
        </authorList>
    </citation>
    <scope>NUCLEOTIDE SEQUENCE</scope>
    <source>
        <strain evidence="5">PSN293</strain>
    </source>
</reference>
<reference evidence="5" key="2">
    <citation type="submission" date="2023-05" db="EMBL/GenBank/DDBJ databases">
        <authorList>
            <consortium name="Lawrence Berkeley National Laboratory"/>
            <person name="Steindorff A."/>
            <person name="Hensen N."/>
            <person name="Bonometti L."/>
            <person name="Westerberg I."/>
            <person name="Brannstrom I.O."/>
            <person name="Guillou S."/>
            <person name="Cros-Aarteil S."/>
            <person name="Calhoun S."/>
            <person name="Haridas S."/>
            <person name="Kuo A."/>
            <person name="Mondo S."/>
            <person name="Pangilinan J."/>
            <person name="Riley R."/>
            <person name="Labutti K."/>
            <person name="Andreopoulos B."/>
            <person name="Lipzen A."/>
            <person name="Chen C."/>
            <person name="Yanf M."/>
            <person name="Daum C."/>
            <person name="Ng V."/>
            <person name="Clum A."/>
            <person name="Ohm R."/>
            <person name="Martin F."/>
            <person name="Silar P."/>
            <person name="Natvig D."/>
            <person name="Lalanne C."/>
            <person name="Gautier V."/>
            <person name="Ament-Velasquez S.L."/>
            <person name="Kruys A."/>
            <person name="Hutchinson M.I."/>
            <person name="Powell A.J."/>
            <person name="Barry K."/>
            <person name="Miller A.N."/>
            <person name="Grigoriev I.V."/>
            <person name="Debuchy R."/>
            <person name="Gladieux P."/>
            <person name="Thoren M.H."/>
            <person name="Johannesson H."/>
        </authorList>
    </citation>
    <scope>NUCLEOTIDE SEQUENCE</scope>
    <source>
        <strain evidence="5">PSN293</strain>
    </source>
</reference>
<dbReference type="Gene3D" id="1.25.40.20">
    <property type="entry name" value="Ankyrin repeat-containing domain"/>
    <property type="match status" value="1"/>
</dbReference>
<keyword evidence="1" id="KW-0677">Repeat</keyword>
<feature type="region of interest" description="Disordered" evidence="4">
    <location>
        <begin position="217"/>
        <end position="244"/>
    </location>
</feature>
<feature type="repeat" description="ANK" evidence="3">
    <location>
        <begin position="377"/>
        <end position="409"/>
    </location>
</feature>
<evidence type="ECO:0000313" key="6">
    <source>
        <dbReference type="Proteomes" id="UP001301769"/>
    </source>
</evidence>